<dbReference type="Gene3D" id="3.30.1450.10">
    <property type="match status" value="1"/>
</dbReference>
<comment type="subunit">
    <text evidence="4">Part of the Bam complex.</text>
</comment>
<dbReference type="NCBIfam" id="NF008585">
    <property type="entry name" value="PRK11548.1"/>
    <property type="match status" value="1"/>
</dbReference>
<evidence type="ECO:0000259" key="6">
    <source>
        <dbReference type="Pfam" id="PF04355"/>
    </source>
</evidence>
<comment type="caution">
    <text evidence="7">The sequence shown here is derived from an EMBL/GenBank/DDBJ whole genome shotgun (WGS) entry which is preliminary data.</text>
</comment>
<keyword evidence="8" id="KW-1185">Reference proteome</keyword>
<evidence type="ECO:0000256" key="1">
    <source>
        <dbReference type="ARBA" id="ARBA00022729"/>
    </source>
</evidence>
<keyword evidence="4" id="KW-0564">Palmitate</keyword>
<accession>A0ABY6TKS9</accession>
<dbReference type="PROSITE" id="PS51257">
    <property type="entry name" value="PROKAR_LIPOPROTEIN"/>
    <property type="match status" value="1"/>
</dbReference>
<feature type="domain" description="Outer membrane protein assembly factor BamE" evidence="6">
    <location>
        <begin position="34"/>
        <end position="103"/>
    </location>
</feature>
<comment type="similarity">
    <text evidence="4">Belongs to the BamE family.</text>
</comment>
<evidence type="ECO:0000313" key="8">
    <source>
        <dbReference type="Proteomes" id="UP000308167"/>
    </source>
</evidence>
<keyword evidence="2 4" id="KW-0472">Membrane</keyword>
<dbReference type="GeneID" id="86155979"/>
<evidence type="ECO:0000313" key="7">
    <source>
        <dbReference type="EMBL" id="VTU08762.1"/>
    </source>
</evidence>
<dbReference type="PANTHER" id="PTHR37482:SF1">
    <property type="entry name" value="OUTER MEMBRANE PROTEIN ASSEMBLY FACTOR BAME"/>
    <property type="match status" value="1"/>
</dbReference>
<feature type="signal peptide" evidence="5">
    <location>
        <begin position="1"/>
        <end position="20"/>
    </location>
</feature>
<keyword evidence="3 4" id="KW-0998">Cell outer membrane</keyword>
<feature type="chain" id="PRO_5047469851" description="Outer membrane protein assembly factor BamE" evidence="5">
    <location>
        <begin position="21"/>
        <end position="137"/>
    </location>
</feature>
<name>A0ABY6TKS9_9PAST</name>
<sequence>MKMKSILTALFVAFAVSACSSVEKIVYRIDVPQGNYLEEASVKQLQAGMTKPQVQYLLGTPVLQDPFSTNTWYYVFLQQKGYETPEQHTLVVYFDQSQRVTNYELDKPLPDSNKEVFNNAIIEAPVAEESSWWQFWK</sequence>
<reference evidence="7 8" key="1">
    <citation type="submission" date="2019-05" db="EMBL/GenBank/DDBJ databases">
        <authorList>
            <consortium name="Pathogen Informatics"/>
        </authorList>
    </citation>
    <scope>NUCLEOTIDE SEQUENCE [LARGE SCALE GENOMIC DNA]</scope>
    <source>
        <strain evidence="7 8">NM319</strain>
    </source>
</reference>
<proteinExistence type="inferred from homology"/>
<keyword evidence="1 4" id="KW-0732">Signal</keyword>
<dbReference type="InterPro" id="IPR026592">
    <property type="entry name" value="BamE"/>
</dbReference>
<dbReference type="HAMAP" id="MF_00925">
    <property type="entry name" value="OM_assembly_BamE"/>
    <property type="match status" value="1"/>
</dbReference>
<evidence type="ECO:0000256" key="2">
    <source>
        <dbReference type="ARBA" id="ARBA00023136"/>
    </source>
</evidence>
<evidence type="ECO:0000256" key="5">
    <source>
        <dbReference type="SAM" id="SignalP"/>
    </source>
</evidence>
<evidence type="ECO:0000256" key="4">
    <source>
        <dbReference type="HAMAP-Rule" id="MF_00925"/>
    </source>
</evidence>
<dbReference type="RefSeq" id="WP_135710617.1">
    <property type="nucleotide sequence ID" value="NZ_CABFKI010000010.1"/>
</dbReference>
<keyword evidence="4" id="KW-0449">Lipoprotein</keyword>
<evidence type="ECO:0000256" key="3">
    <source>
        <dbReference type="ARBA" id="ARBA00023237"/>
    </source>
</evidence>
<dbReference type="Pfam" id="PF04355">
    <property type="entry name" value="BamE"/>
    <property type="match status" value="1"/>
</dbReference>
<comment type="subcellular location">
    <subcellularLocation>
        <location evidence="4">Cell outer membrane</location>
        <topology evidence="4">Lipid-anchor</topology>
    </subcellularLocation>
</comment>
<dbReference type="InterPro" id="IPR037873">
    <property type="entry name" value="BamE-like"/>
</dbReference>
<comment type="function">
    <text evidence="4">Part of the outer membrane protein assembly complex, which is involved in assembly and insertion of beta-barrel proteins into the outer membrane.</text>
</comment>
<dbReference type="InterPro" id="IPR007450">
    <property type="entry name" value="BamE_dom"/>
</dbReference>
<dbReference type="Proteomes" id="UP000308167">
    <property type="component" value="Unassembled WGS sequence"/>
</dbReference>
<dbReference type="EMBL" id="CABFKI010000010">
    <property type="protein sequence ID" value="VTU08762.1"/>
    <property type="molecule type" value="Genomic_DNA"/>
</dbReference>
<organism evidence="7 8">
    <name type="scientific">Actinobacillus porcinus</name>
    <dbReference type="NCBI Taxonomy" id="51048"/>
    <lineage>
        <taxon>Bacteria</taxon>
        <taxon>Pseudomonadati</taxon>
        <taxon>Pseudomonadota</taxon>
        <taxon>Gammaproteobacteria</taxon>
        <taxon>Pasteurellales</taxon>
        <taxon>Pasteurellaceae</taxon>
        <taxon>Actinobacillus</taxon>
    </lineage>
</organism>
<protein>
    <recommendedName>
        <fullName evidence="4">Outer membrane protein assembly factor BamE</fullName>
    </recommendedName>
</protein>
<dbReference type="PANTHER" id="PTHR37482">
    <property type="entry name" value="OUTER MEMBRANE PROTEIN ASSEMBLY FACTOR BAME"/>
    <property type="match status" value="1"/>
</dbReference>
<gene>
    <name evidence="7" type="primary">smpA</name>
    <name evidence="4" type="synonym">bamE</name>
    <name evidence="7" type="ORF">SAMEA1410922_01580</name>
</gene>